<dbReference type="InterPro" id="IPR051130">
    <property type="entry name" value="Mito_struct-func_regulator"/>
</dbReference>
<dbReference type="SMART" id="SM00220">
    <property type="entry name" value="S_TKc"/>
    <property type="match status" value="1"/>
</dbReference>
<dbReference type="AlphaFoldDB" id="A0AAV2IPZ7"/>
<reference evidence="3 4" key="1">
    <citation type="submission" date="2024-04" db="EMBL/GenBank/DDBJ databases">
        <authorList>
            <consortium name="Genoscope - CEA"/>
            <person name="William W."/>
        </authorList>
    </citation>
    <scope>NUCLEOTIDE SEQUENCE [LARGE SCALE GENOMIC DNA]</scope>
</reference>
<evidence type="ECO:0000256" key="1">
    <source>
        <dbReference type="ARBA" id="ARBA00009670"/>
    </source>
</evidence>
<dbReference type="GO" id="GO:0007005">
    <property type="term" value="P:mitochondrion organization"/>
    <property type="evidence" value="ECO:0007669"/>
    <property type="project" value="TreeGrafter"/>
</dbReference>
<dbReference type="Proteomes" id="UP001497497">
    <property type="component" value="Unassembled WGS sequence"/>
</dbReference>
<dbReference type="PANTHER" id="PTHR43173:SF19">
    <property type="entry name" value="AARF DOMAIN-CONTAINING PROTEIN KINASE 1"/>
    <property type="match status" value="1"/>
</dbReference>
<dbReference type="GO" id="GO:0004672">
    <property type="term" value="F:protein kinase activity"/>
    <property type="evidence" value="ECO:0007669"/>
    <property type="project" value="InterPro"/>
</dbReference>
<dbReference type="PROSITE" id="PS50011">
    <property type="entry name" value="PROTEIN_KINASE_DOM"/>
    <property type="match status" value="1"/>
</dbReference>
<dbReference type="SUPFAM" id="SSF56112">
    <property type="entry name" value="Protein kinase-like (PK-like)"/>
    <property type="match status" value="1"/>
</dbReference>
<name>A0AAV2IPZ7_LYMST</name>
<gene>
    <name evidence="3" type="ORF">GSLYS_00021683001</name>
</gene>
<accession>A0AAV2IPZ7</accession>
<dbReference type="PANTHER" id="PTHR43173">
    <property type="entry name" value="ABC1 FAMILY PROTEIN"/>
    <property type="match status" value="1"/>
</dbReference>
<dbReference type="GO" id="GO:0005743">
    <property type="term" value="C:mitochondrial inner membrane"/>
    <property type="evidence" value="ECO:0007669"/>
    <property type="project" value="TreeGrafter"/>
</dbReference>
<dbReference type="EMBL" id="CAXITT010001296">
    <property type="protein sequence ID" value="CAL1548366.1"/>
    <property type="molecule type" value="Genomic_DNA"/>
</dbReference>
<dbReference type="InterPro" id="IPR011009">
    <property type="entry name" value="Kinase-like_dom_sf"/>
</dbReference>
<feature type="domain" description="Protein kinase" evidence="2">
    <location>
        <begin position="144"/>
        <end position="459"/>
    </location>
</feature>
<protein>
    <recommendedName>
        <fullName evidence="2">Protein kinase domain-containing protein</fullName>
    </recommendedName>
</protein>
<dbReference type="Gene3D" id="1.10.510.10">
    <property type="entry name" value="Transferase(Phosphotransferase) domain 1"/>
    <property type="match status" value="1"/>
</dbReference>
<dbReference type="GO" id="GO:0055088">
    <property type="term" value="P:lipid homeostasis"/>
    <property type="evidence" value="ECO:0007669"/>
    <property type="project" value="TreeGrafter"/>
</dbReference>
<comment type="similarity">
    <text evidence="1">Belongs to the protein kinase superfamily. ADCK protein kinase family.</text>
</comment>
<dbReference type="CDD" id="cd13969">
    <property type="entry name" value="ADCK1-like"/>
    <property type="match status" value="1"/>
</dbReference>
<evidence type="ECO:0000259" key="2">
    <source>
        <dbReference type="PROSITE" id="PS50011"/>
    </source>
</evidence>
<evidence type="ECO:0000313" key="4">
    <source>
        <dbReference type="Proteomes" id="UP001497497"/>
    </source>
</evidence>
<evidence type="ECO:0000313" key="3">
    <source>
        <dbReference type="EMBL" id="CAL1548366.1"/>
    </source>
</evidence>
<proteinExistence type="inferred from homology"/>
<dbReference type="InterPro" id="IPR004147">
    <property type="entry name" value="ABC1_dom"/>
</dbReference>
<keyword evidence="4" id="KW-1185">Reference proteome</keyword>
<organism evidence="3 4">
    <name type="scientific">Lymnaea stagnalis</name>
    <name type="common">Great pond snail</name>
    <name type="synonym">Helix stagnalis</name>
    <dbReference type="NCBI Taxonomy" id="6523"/>
    <lineage>
        <taxon>Eukaryota</taxon>
        <taxon>Metazoa</taxon>
        <taxon>Spiralia</taxon>
        <taxon>Lophotrochozoa</taxon>
        <taxon>Mollusca</taxon>
        <taxon>Gastropoda</taxon>
        <taxon>Heterobranchia</taxon>
        <taxon>Euthyneura</taxon>
        <taxon>Panpulmonata</taxon>
        <taxon>Hygrophila</taxon>
        <taxon>Lymnaeoidea</taxon>
        <taxon>Lymnaeidae</taxon>
        <taxon>Lymnaea</taxon>
    </lineage>
</organism>
<dbReference type="InterPro" id="IPR000719">
    <property type="entry name" value="Prot_kinase_dom"/>
</dbReference>
<sequence>MKIRQLAKYSILGLAVSGGVLYTANKKDDVGVVRFGRAALTVARIAVDYKFLFYKYDKLHSEYLEELHKLHLKSALRLREMCCKNGGAFIKVGQHVGSLEYLLPLEYVNTMKVLHNQAPQSDLQELKAVIHQDLGKKVEEMFVEFDPEPLGAASLAQVHKAKLSDGRVVAVKIQHPKVKAHSNVDIKTMEFLVHALGWFFPEFQYQWLAEETRKNLPIELDFLNEGQNCERVEKILRKFKFLKVPKIYWELSSDRVLTMEFCEGGKVDDVEYMKRHNISVNQITERLGQLYSEMIFVQGYVHCDPHPGNVLVNKTKDGPQIVLLDHGLYQTLTDEFRMHYSKMWMAMINADVEGMKTYAAALNVGDLYGLFACMLTARSWEALEAGIDRKEFTHEEHLEIKESVGEYLMDISCILGRVPRQMLLLLKTNDVLRGIESSLKTRPSSASFINMSRCCVEAVTNWELDQCQDWRCYIRTKLRQRIQLARISLYSLYLWFFNSPLGTYLRTAQSHAALR</sequence>
<comment type="caution">
    <text evidence="3">The sequence shown here is derived from an EMBL/GenBank/DDBJ whole genome shotgun (WGS) entry which is preliminary data.</text>
</comment>
<dbReference type="GO" id="GO:0005524">
    <property type="term" value="F:ATP binding"/>
    <property type="evidence" value="ECO:0007669"/>
    <property type="project" value="InterPro"/>
</dbReference>
<dbReference type="InterPro" id="IPR045307">
    <property type="entry name" value="ADCK1_dom"/>
</dbReference>
<dbReference type="Pfam" id="PF03109">
    <property type="entry name" value="ABC1"/>
    <property type="match status" value="1"/>
</dbReference>